<protein>
    <submittedName>
        <fullName evidence="1">Uncharacterized protein</fullName>
    </submittedName>
</protein>
<dbReference type="OrthoDB" id="3199623at2"/>
<comment type="caution">
    <text evidence="1">The sequence shown here is derived from an EMBL/GenBank/DDBJ whole genome shotgun (WGS) entry which is preliminary data.</text>
</comment>
<accession>A0A4Y9L2V3</accession>
<organism evidence="1 2">
    <name type="scientific">Bradyrhizobium frederickii</name>
    <dbReference type="NCBI Taxonomy" id="2560054"/>
    <lineage>
        <taxon>Bacteria</taxon>
        <taxon>Pseudomonadati</taxon>
        <taxon>Pseudomonadota</taxon>
        <taxon>Alphaproteobacteria</taxon>
        <taxon>Hyphomicrobiales</taxon>
        <taxon>Nitrobacteraceae</taxon>
        <taxon>Bradyrhizobium</taxon>
    </lineage>
</organism>
<evidence type="ECO:0000313" key="1">
    <source>
        <dbReference type="EMBL" id="TFV37159.1"/>
    </source>
</evidence>
<dbReference type="AlphaFoldDB" id="A0A4Y9L2V3"/>
<proteinExistence type="predicted"/>
<dbReference type="EMBL" id="SPQU01000009">
    <property type="protein sequence ID" value="TFV37159.1"/>
    <property type="molecule type" value="Genomic_DNA"/>
</dbReference>
<evidence type="ECO:0000313" key="2">
    <source>
        <dbReference type="Proteomes" id="UP000298225"/>
    </source>
</evidence>
<sequence length="180" mass="20592">MASELLHIRRELCAAGGDCDKLHCTEDKQATRDEVYKVLAKHKFRVDATLLEKSKAQPQTRTSDATFYQYAWYFHFKHVAPKILTKDSKLLITAAALGQSKTKAAFKQALNNTVQQIVPRSQWEVSFLDSAKDPLLWAADYCAWAIQRKWERGDDKSHSLIKSAISSEYDLWAPGQVHFY</sequence>
<dbReference type="Proteomes" id="UP000298225">
    <property type="component" value="Unassembled WGS sequence"/>
</dbReference>
<name>A0A4Y9L2V3_9BRAD</name>
<gene>
    <name evidence="1" type="ORF">E4K66_20915</name>
</gene>
<keyword evidence="2" id="KW-1185">Reference proteome</keyword>
<reference evidence="1 2" key="1">
    <citation type="submission" date="2019-03" db="EMBL/GenBank/DDBJ databases">
        <title>Bradyrhizobium strains diversity isolated from Chamaecrista fasciculata.</title>
        <authorList>
            <person name="Urquiaga M.C.O."/>
            <person name="Hungria M."/>
            <person name="Delamuta J.R.M."/>
        </authorList>
    </citation>
    <scope>NUCLEOTIDE SEQUENCE [LARGE SCALE GENOMIC DNA]</scope>
    <source>
        <strain evidence="1 2">CNPSo 3424</strain>
    </source>
</reference>